<gene>
    <name evidence="1" type="ORF">BK775_28300</name>
</gene>
<dbReference type="RefSeq" id="WP_021727833.1">
    <property type="nucleotide sequence ID" value="NZ_CP059978.1"/>
</dbReference>
<reference evidence="1 2" key="1">
    <citation type="submission" date="2016-10" db="EMBL/GenBank/DDBJ databases">
        <title>Comparative genomics of Bacillus thuringiensis reveals a path to pathogens against multiple invertebrate hosts.</title>
        <authorList>
            <person name="Zheng J."/>
            <person name="Gao Q."/>
            <person name="Liu H."/>
            <person name="Peng D."/>
            <person name="Ruan L."/>
            <person name="Sun M."/>
        </authorList>
    </citation>
    <scope>NUCLEOTIDE SEQUENCE [LARGE SCALE GENOMIC DNA]</scope>
    <source>
        <strain evidence="1">I13</strain>
    </source>
</reference>
<dbReference type="Proteomes" id="UP000195077">
    <property type="component" value="Unassembled WGS sequence"/>
</dbReference>
<evidence type="ECO:0000313" key="2">
    <source>
        <dbReference type="Proteomes" id="UP000195077"/>
    </source>
</evidence>
<organism evidence="1 2">
    <name type="scientific">Bacillus thuringiensis</name>
    <dbReference type="NCBI Taxonomy" id="1428"/>
    <lineage>
        <taxon>Bacteria</taxon>
        <taxon>Bacillati</taxon>
        <taxon>Bacillota</taxon>
        <taxon>Bacilli</taxon>
        <taxon>Bacillales</taxon>
        <taxon>Bacillaceae</taxon>
        <taxon>Bacillus</taxon>
        <taxon>Bacillus cereus group</taxon>
    </lineage>
</organism>
<dbReference type="AlphaFoldDB" id="A0A9X6KTC6"/>
<evidence type="ECO:0000313" key="1">
    <source>
        <dbReference type="EMBL" id="OUA17781.1"/>
    </source>
</evidence>
<name>A0A9X6KTC6_BACTU</name>
<protein>
    <submittedName>
        <fullName evidence="1">Uncharacterized protein</fullName>
    </submittedName>
</protein>
<dbReference type="EMBL" id="NFEN01000168">
    <property type="protein sequence ID" value="OUA17781.1"/>
    <property type="molecule type" value="Genomic_DNA"/>
</dbReference>
<accession>A0A9X6KTC6</accession>
<comment type="caution">
    <text evidence="1">The sequence shown here is derived from an EMBL/GenBank/DDBJ whole genome shotgun (WGS) entry which is preliminary data.</text>
</comment>
<proteinExistence type="predicted"/>
<sequence>MGYFNVELMKAEITQEEAIYIVTNYIQRIADNKADKLYAAEVIERVHNEDSSTKDIDFIIRCRKML</sequence>